<keyword evidence="7" id="KW-1185">Reference proteome</keyword>
<dbReference type="InterPro" id="IPR002018">
    <property type="entry name" value="CarbesteraseB"/>
</dbReference>
<dbReference type="EMBL" id="CAWYQH010000141">
    <property type="protein sequence ID" value="CAK8695060.1"/>
    <property type="molecule type" value="Genomic_DNA"/>
</dbReference>
<evidence type="ECO:0000256" key="1">
    <source>
        <dbReference type="ARBA" id="ARBA00005964"/>
    </source>
</evidence>
<evidence type="ECO:0000313" key="7">
    <source>
        <dbReference type="Proteomes" id="UP001642483"/>
    </source>
</evidence>
<comment type="caution">
    <text evidence="6">The sequence shown here is derived from an EMBL/GenBank/DDBJ whole genome shotgun (WGS) entry which is preliminary data.</text>
</comment>
<reference evidence="6 7" key="1">
    <citation type="submission" date="2024-02" db="EMBL/GenBank/DDBJ databases">
        <authorList>
            <person name="Daric V."/>
            <person name="Darras S."/>
        </authorList>
    </citation>
    <scope>NUCLEOTIDE SEQUENCE [LARGE SCALE GENOMIC DNA]</scope>
</reference>
<comment type="similarity">
    <text evidence="1 3">Belongs to the type-B carboxylesterase/lipase family.</text>
</comment>
<accession>A0ABP0GTL1</accession>
<feature type="domain" description="Carboxylesterase type B" evidence="5">
    <location>
        <begin position="29"/>
        <end position="557"/>
    </location>
</feature>
<dbReference type="PANTHER" id="PTHR11559">
    <property type="entry name" value="CARBOXYLESTERASE"/>
    <property type="match status" value="1"/>
</dbReference>
<proteinExistence type="inferred from homology"/>
<evidence type="ECO:0000313" key="6">
    <source>
        <dbReference type="EMBL" id="CAK8695060.1"/>
    </source>
</evidence>
<evidence type="ECO:0000256" key="4">
    <source>
        <dbReference type="SAM" id="MobiDB-lite"/>
    </source>
</evidence>
<evidence type="ECO:0000256" key="2">
    <source>
        <dbReference type="ARBA" id="ARBA00022801"/>
    </source>
</evidence>
<evidence type="ECO:0000256" key="3">
    <source>
        <dbReference type="RuleBase" id="RU361235"/>
    </source>
</evidence>
<dbReference type="InterPro" id="IPR019826">
    <property type="entry name" value="Carboxylesterase_B_AS"/>
</dbReference>
<dbReference type="InterPro" id="IPR050309">
    <property type="entry name" value="Type-B_Carboxylest/Lipase"/>
</dbReference>
<feature type="compositionally biased region" description="Basic and acidic residues" evidence="4">
    <location>
        <begin position="575"/>
        <end position="591"/>
    </location>
</feature>
<feature type="region of interest" description="Disordered" evidence="4">
    <location>
        <begin position="571"/>
        <end position="591"/>
    </location>
</feature>
<evidence type="ECO:0000259" key="5">
    <source>
        <dbReference type="Pfam" id="PF00135"/>
    </source>
</evidence>
<keyword evidence="2 3" id="KW-0378">Hydrolase</keyword>
<dbReference type="InterPro" id="IPR029058">
    <property type="entry name" value="AB_hydrolase_fold"/>
</dbReference>
<sequence>MESMKYVLLSTVMVVYHFRMNLADLDVDLTVNTKFGKVQGTKRYALESNRPVYSYFGIPYARSPDYAFRFLPPVDPWPWTGVKDVTNERVPFCRQDPQAVERLRANSIFGIMIEENYPMQEDCLNVDIFTPVKPLRVNATGKLPVIVWFHGGSYQVTGTTHKLWMLPAYEDVVLVTVQYRLGVFGFLSFENKCAPGNSGLQDQTKSLEWVRDNIGEFGGNPILVTIFGLSAGAFSVGAHSISPLSRGLFHRVFSGSGTVLVPQMWDESHVDKSSAIAETTGCKFWDIDHTSTCLRNRVTSSELVNAASNSNIIFKARVDGHFFPSKVDDLLENRTFDINIPIMFGTVAGEFDFVLGRKVIPRNMRGSLMTRSNAEKVIRENIIKYFPEIFENRQKVDDLFKEYLGENSSDGIELTKGVVECLADALFNYNSIRGASIYKDAGTDVYFYKFDMKPSFYYNSALGMHIPYNFNRADHSDDLPFFLGFPFLSEFKAKGMTFTSQEKNMSLKMMKMLATFAKDGVPNPDKSFDWPQYPSFVCINQTLTVETNFRQRQMKLWETLLQTKRIELDQTNNPHHHDVDNNKFPFNKKEL</sequence>
<dbReference type="Proteomes" id="UP001642483">
    <property type="component" value="Unassembled WGS sequence"/>
</dbReference>
<organism evidence="6 7">
    <name type="scientific">Clavelina lepadiformis</name>
    <name type="common">Light-bulb sea squirt</name>
    <name type="synonym">Ascidia lepadiformis</name>
    <dbReference type="NCBI Taxonomy" id="159417"/>
    <lineage>
        <taxon>Eukaryota</taxon>
        <taxon>Metazoa</taxon>
        <taxon>Chordata</taxon>
        <taxon>Tunicata</taxon>
        <taxon>Ascidiacea</taxon>
        <taxon>Aplousobranchia</taxon>
        <taxon>Clavelinidae</taxon>
        <taxon>Clavelina</taxon>
    </lineage>
</organism>
<dbReference type="Pfam" id="PF00135">
    <property type="entry name" value="COesterase"/>
    <property type="match status" value="1"/>
</dbReference>
<dbReference type="Gene3D" id="3.40.50.1820">
    <property type="entry name" value="alpha/beta hydrolase"/>
    <property type="match status" value="1"/>
</dbReference>
<name>A0ABP0GTL1_CLALP</name>
<protein>
    <recommendedName>
        <fullName evidence="3">Carboxylic ester hydrolase</fullName>
        <ecNumber evidence="3">3.1.1.-</ecNumber>
    </recommendedName>
</protein>
<dbReference type="EC" id="3.1.1.-" evidence="3"/>
<dbReference type="SUPFAM" id="SSF53474">
    <property type="entry name" value="alpha/beta-Hydrolases"/>
    <property type="match status" value="1"/>
</dbReference>
<dbReference type="PROSITE" id="PS00122">
    <property type="entry name" value="CARBOXYLESTERASE_B_1"/>
    <property type="match status" value="1"/>
</dbReference>
<gene>
    <name evidence="6" type="ORF">CVLEPA_LOCUS28355</name>
</gene>